<organism evidence="2">
    <name type="scientific">marine sediment metagenome</name>
    <dbReference type="NCBI Taxonomy" id="412755"/>
    <lineage>
        <taxon>unclassified sequences</taxon>
        <taxon>metagenomes</taxon>
        <taxon>ecological metagenomes</taxon>
    </lineage>
</organism>
<dbReference type="SUPFAM" id="SSF52821">
    <property type="entry name" value="Rhodanese/Cell cycle control phosphatase"/>
    <property type="match status" value="1"/>
</dbReference>
<gene>
    <name evidence="2" type="ORF">S01H1_51657</name>
</gene>
<feature type="non-terminal residue" evidence="2">
    <location>
        <position position="1"/>
    </location>
</feature>
<dbReference type="Pfam" id="PF00581">
    <property type="entry name" value="Rhodanese"/>
    <property type="match status" value="1"/>
</dbReference>
<sequence>HYQDELQQLDRTLIVYCASGGRSRLASEFLDARGYTDVRNMGAYSAWLLLPPYQLPTAVRPQAWMLYAP</sequence>
<dbReference type="PROSITE" id="PS50206">
    <property type="entry name" value="RHODANESE_3"/>
    <property type="match status" value="1"/>
</dbReference>
<dbReference type="EMBL" id="BARS01033344">
    <property type="protein sequence ID" value="GAG24900.1"/>
    <property type="molecule type" value="Genomic_DNA"/>
</dbReference>
<protein>
    <recommendedName>
        <fullName evidence="1">Rhodanese domain-containing protein</fullName>
    </recommendedName>
</protein>
<proteinExistence type="predicted"/>
<evidence type="ECO:0000313" key="2">
    <source>
        <dbReference type="EMBL" id="GAG24900.1"/>
    </source>
</evidence>
<dbReference type="Gene3D" id="3.40.250.10">
    <property type="entry name" value="Rhodanese-like domain"/>
    <property type="match status" value="1"/>
</dbReference>
<name>X0W2W3_9ZZZZ</name>
<accession>X0W2W3</accession>
<feature type="domain" description="Rhodanese" evidence="1">
    <location>
        <begin position="10"/>
        <end position="56"/>
    </location>
</feature>
<comment type="caution">
    <text evidence="2">The sequence shown here is derived from an EMBL/GenBank/DDBJ whole genome shotgun (WGS) entry which is preliminary data.</text>
</comment>
<evidence type="ECO:0000259" key="1">
    <source>
        <dbReference type="PROSITE" id="PS50206"/>
    </source>
</evidence>
<dbReference type="InterPro" id="IPR036873">
    <property type="entry name" value="Rhodanese-like_dom_sf"/>
</dbReference>
<dbReference type="CDD" id="cd00158">
    <property type="entry name" value="RHOD"/>
    <property type="match status" value="1"/>
</dbReference>
<dbReference type="AlphaFoldDB" id="X0W2W3"/>
<dbReference type="InterPro" id="IPR001763">
    <property type="entry name" value="Rhodanese-like_dom"/>
</dbReference>
<reference evidence="2" key="1">
    <citation type="journal article" date="2014" name="Front. Microbiol.">
        <title>High frequency of phylogenetically diverse reductive dehalogenase-homologous genes in deep subseafloor sedimentary metagenomes.</title>
        <authorList>
            <person name="Kawai M."/>
            <person name="Futagami T."/>
            <person name="Toyoda A."/>
            <person name="Takaki Y."/>
            <person name="Nishi S."/>
            <person name="Hori S."/>
            <person name="Arai W."/>
            <person name="Tsubouchi T."/>
            <person name="Morono Y."/>
            <person name="Uchiyama I."/>
            <person name="Ito T."/>
            <person name="Fujiyama A."/>
            <person name="Inagaki F."/>
            <person name="Takami H."/>
        </authorList>
    </citation>
    <scope>NUCLEOTIDE SEQUENCE</scope>
    <source>
        <strain evidence="2">Expedition CK06-06</strain>
    </source>
</reference>